<reference evidence="2 3" key="1">
    <citation type="submission" date="2017-02" db="EMBL/GenBank/DDBJ databases">
        <authorList>
            <person name="Peterson S.W."/>
        </authorList>
    </citation>
    <scope>NUCLEOTIDE SEQUENCE [LARGE SCALE GENOMIC DNA]</scope>
    <source>
        <strain evidence="2 3">SRS1_H2-8</strain>
    </source>
</reference>
<sequence length="209" mass="23060">MSSNCCSSLPSAADLLGSSDRESSILELDCDSESLELQSYQHSNPMSGLDLDLSPDQATPPASTFAATQPKRGKNWSALDRLCFIKALDNHNPWATSTLEEAASAWQEAIDKANKALAKHHRESRPHGAFEVQWKCMVGDVHNKKATSLRATGANFDFNEDNAYATLYNLVDLFNTSKIKLSFLNLVDFQASQAQHAERQKRRQAVSDA</sequence>
<evidence type="ECO:0000313" key="3">
    <source>
        <dbReference type="Proteomes" id="UP000239563"/>
    </source>
</evidence>
<dbReference type="AlphaFoldDB" id="A0A2N8UM08"/>
<feature type="compositionally biased region" description="Polar residues" evidence="1">
    <location>
        <begin position="56"/>
        <end position="67"/>
    </location>
</feature>
<protein>
    <submittedName>
        <fullName evidence="2">Uncharacterized protein</fullName>
    </submittedName>
</protein>
<gene>
    <name evidence="2" type="ORF">SRS1_25043</name>
</gene>
<evidence type="ECO:0000256" key="1">
    <source>
        <dbReference type="SAM" id="MobiDB-lite"/>
    </source>
</evidence>
<dbReference type="Proteomes" id="UP000239563">
    <property type="component" value="Chromosome XIX"/>
</dbReference>
<feature type="region of interest" description="Disordered" evidence="1">
    <location>
        <begin position="37"/>
        <end position="70"/>
    </location>
</feature>
<name>A0A2N8UM08_9BASI</name>
<accession>A0A2N8UM08</accession>
<organism evidence="2 3">
    <name type="scientific">Sporisorium reilianum f. sp. reilianum</name>
    <dbReference type="NCBI Taxonomy" id="72559"/>
    <lineage>
        <taxon>Eukaryota</taxon>
        <taxon>Fungi</taxon>
        <taxon>Dikarya</taxon>
        <taxon>Basidiomycota</taxon>
        <taxon>Ustilaginomycotina</taxon>
        <taxon>Ustilaginomycetes</taxon>
        <taxon>Ustilaginales</taxon>
        <taxon>Ustilaginaceae</taxon>
        <taxon>Sporisorium</taxon>
    </lineage>
</organism>
<evidence type="ECO:0000313" key="2">
    <source>
        <dbReference type="EMBL" id="SJX65772.1"/>
    </source>
</evidence>
<dbReference type="EMBL" id="LT795072">
    <property type="protein sequence ID" value="SJX65772.1"/>
    <property type="molecule type" value="Genomic_DNA"/>
</dbReference>
<proteinExistence type="predicted"/>